<accession>A0ABV1MTH6</accession>
<sequence length="49" mass="5790">MLRIKSIRFKFMSVGGIIEDAVNERISLYENKKSKENHVLYVNIETDFI</sequence>
<keyword evidence="2" id="KW-1185">Reference proteome</keyword>
<gene>
    <name evidence="1" type="ORF">ABNX05_14430</name>
</gene>
<organism evidence="1 2">
    <name type="scientific">Lysinibacillus zambalensis</name>
    <dbReference type="NCBI Taxonomy" id="3160866"/>
    <lineage>
        <taxon>Bacteria</taxon>
        <taxon>Bacillati</taxon>
        <taxon>Bacillota</taxon>
        <taxon>Bacilli</taxon>
        <taxon>Bacillales</taxon>
        <taxon>Bacillaceae</taxon>
        <taxon>Lysinibacillus</taxon>
    </lineage>
</organism>
<evidence type="ECO:0000313" key="1">
    <source>
        <dbReference type="EMBL" id="MEQ6355822.1"/>
    </source>
</evidence>
<dbReference type="Proteomes" id="UP001478862">
    <property type="component" value="Unassembled WGS sequence"/>
</dbReference>
<name>A0ABV1MTH6_9BACI</name>
<reference evidence="1 2" key="1">
    <citation type="submission" date="2024-06" db="EMBL/GenBank/DDBJ databases">
        <title>Lysinibacillus zambalefons sp. nov., a Novel Firmicute Isolated from the Poon Bato Zambales Hyperalkaline Spring.</title>
        <authorList>
            <person name="Aja J.A."/>
            <person name="Lazaro J.E.H."/>
            <person name="Llorin L.D."/>
            <person name="Lim K.R."/>
            <person name="Teodosio J."/>
            <person name="Dalisay D.S."/>
        </authorList>
    </citation>
    <scope>NUCLEOTIDE SEQUENCE [LARGE SCALE GENOMIC DNA]</scope>
    <source>
        <strain evidence="1 2">M3</strain>
    </source>
</reference>
<evidence type="ECO:0000313" key="2">
    <source>
        <dbReference type="Proteomes" id="UP001478862"/>
    </source>
</evidence>
<proteinExistence type="predicted"/>
<protein>
    <submittedName>
        <fullName evidence="1">Uncharacterized protein</fullName>
    </submittedName>
</protein>
<dbReference type="EMBL" id="JBEGDG010000010">
    <property type="protein sequence ID" value="MEQ6355822.1"/>
    <property type="molecule type" value="Genomic_DNA"/>
</dbReference>
<comment type="caution">
    <text evidence="1">The sequence shown here is derived from an EMBL/GenBank/DDBJ whole genome shotgun (WGS) entry which is preliminary data.</text>
</comment>